<accession>A0A3N0E3Z9</accession>
<feature type="domain" description="DUF1023" evidence="2">
    <location>
        <begin position="146"/>
        <end position="312"/>
    </location>
</feature>
<evidence type="ECO:0000259" key="2">
    <source>
        <dbReference type="Pfam" id="PF06259"/>
    </source>
</evidence>
<dbReference type="InterPro" id="IPR010427">
    <property type="entry name" value="DUF1023"/>
</dbReference>
<reference evidence="3 4" key="1">
    <citation type="submission" date="2018-11" db="EMBL/GenBank/DDBJ databases">
        <title>The genome draft of YIM 96095.</title>
        <authorList>
            <person name="Tang S.-K."/>
            <person name="Chunyu W.-X."/>
            <person name="Feng Y.-Z."/>
        </authorList>
    </citation>
    <scope>NUCLEOTIDE SEQUENCE [LARGE SCALE GENOMIC DNA]</scope>
    <source>
        <strain evidence="3 4">YIM 96095</strain>
    </source>
</reference>
<dbReference type="Proteomes" id="UP000269198">
    <property type="component" value="Unassembled WGS sequence"/>
</dbReference>
<proteinExistence type="predicted"/>
<feature type="compositionally biased region" description="Acidic residues" evidence="1">
    <location>
        <begin position="30"/>
        <end position="46"/>
    </location>
</feature>
<name>A0A3N0E3Z9_9ACTN</name>
<organism evidence="3 4">
    <name type="scientific">Halostreptopolyspora alba</name>
    <dbReference type="NCBI Taxonomy" id="2487137"/>
    <lineage>
        <taxon>Bacteria</taxon>
        <taxon>Bacillati</taxon>
        <taxon>Actinomycetota</taxon>
        <taxon>Actinomycetes</taxon>
        <taxon>Streptosporangiales</taxon>
        <taxon>Nocardiopsidaceae</taxon>
        <taxon>Halostreptopolyspora</taxon>
    </lineage>
</organism>
<evidence type="ECO:0000313" key="4">
    <source>
        <dbReference type="Proteomes" id="UP000269198"/>
    </source>
</evidence>
<dbReference type="Pfam" id="PF06259">
    <property type="entry name" value="Abhydrolase_8"/>
    <property type="match status" value="1"/>
</dbReference>
<comment type="caution">
    <text evidence="3">The sequence shown here is derived from an EMBL/GenBank/DDBJ whole genome shotgun (WGS) entry which is preliminary data.</text>
</comment>
<keyword evidence="4" id="KW-1185">Reference proteome</keyword>
<dbReference type="AlphaFoldDB" id="A0A3N0E3Z9"/>
<dbReference type="OrthoDB" id="5969911at2"/>
<protein>
    <recommendedName>
        <fullName evidence="2">DUF1023 domain-containing protein</fullName>
    </recommendedName>
</protein>
<sequence>MGDTAFDADPALWDGENGGPQTSNVLFGFGDDDPELAPDPDAAPDEVNDWWEELSEDEREEVMEQEPEHIRDLDGIPSDVRHDLNQDFLEEETQRRLEEEGLTREEALEIDSDADDELVELRELVKLEETLNGDDGDDYYLLALDPEEERSIVSRGNPDTADNVSTLVPGTGIGWEAMNGQLGRAESLHEAASAADRGSDHASIAWIGYDTPNWVQAASDWNARGGRDELIGFQDGLRATHEGEPSNNTVIGHSYGSTVVGGSAQSSILGGEAVDADNLILTGSPGAMSNNVEELDVDPDNVHTTRSEDDEVVGDVLAWAHGTDVTSGWYGANVFESEPGTGHSDYFDDPQSGQMRYMGEVIAGER</sequence>
<dbReference type="EMBL" id="RJMB01000023">
    <property type="protein sequence ID" value="RNL82489.1"/>
    <property type="molecule type" value="Genomic_DNA"/>
</dbReference>
<evidence type="ECO:0000313" key="3">
    <source>
        <dbReference type="EMBL" id="RNL82489.1"/>
    </source>
</evidence>
<feature type="region of interest" description="Disordered" evidence="1">
    <location>
        <begin position="1"/>
        <end position="46"/>
    </location>
</feature>
<evidence type="ECO:0000256" key="1">
    <source>
        <dbReference type="SAM" id="MobiDB-lite"/>
    </source>
</evidence>
<gene>
    <name evidence="3" type="ORF">EFW17_19430</name>
</gene>